<evidence type="ECO:0000313" key="6">
    <source>
        <dbReference type="Proteomes" id="UP000231379"/>
    </source>
</evidence>
<protein>
    <submittedName>
        <fullName evidence="5">Ribosome recycling factor</fullName>
    </submittedName>
</protein>
<dbReference type="SUPFAM" id="SSF55194">
    <property type="entry name" value="Ribosome recycling factor, RRF"/>
    <property type="match status" value="1"/>
</dbReference>
<organism evidence="5 6">
    <name type="scientific">Candidatus Kaiserbacteria bacterium CG10_big_fil_rev_8_21_14_0_10_59_10</name>
    <dbReference type="NCBI Taxonomy" id="1974612"/>
    <lineage>
        <taxon>Bacteria</taxon>
        <taxon>Candidatus Kaiseribacteriota</taxon>
    </lineage>
</organism>
<keyword evidence="3" id="KW-0175">Coiled coil</keyword>
<dbReference type="GO" id="GO:0006412">
    <property type="term" value="P:translation"/>
    <property type="evidence" value="ECO:0007669"/>
    <property type="project" value="UniProtKB-KW"/>
</dbReference>
<dbReference type="Pfam" id="PF01765">
    <property type="entry name" value="RRF"/>
    <property type="match status" value="1"/>
</dbReference>
<comment type="similarity">
    <text evidence="1">Belongs to the RRF family.</text>
</comment>
<evidence type="ECO:0000256" key="3">
    <source>
        <dbReference type="SAM" id="Coils"/>
    </source>
</evidence>
<sequence>MANYDFKELDQKFAGAKEWLSREYKTLRTGRANPSILDSVQVSAYGSMQPIQHVASVSVEGPRSLYIQPYDTSLLKDIERAVAAANLGLGTGADQSGVRVTFPELTAERRAEFVKIAKAKLEEARAAVRVARDEVWKDVQEKEREGELTEDDKYQLKDELQKKVDSINAELEAAFEAKEKEMQS</sequence>
<feature type="coiled-coil region" evidence="3">
    <location>
        <begin position="114"/>
        <end position="177"/>
    </location>
</feature>
<comment type="caution">
    <text evidence="5">The sequence shown here is derived from an EMBL/GenBank/DDBJ whole genome shotgun (WGS) entry which is preliminary data.</text>
</comment>
<keyword evidence="2" id="KW-0648">Protein biosynthesis</keyword>
<dbReference type="InterPro" id="IPR002661">
    <property type="entry name" value="Ribosome_recyc_fac"/>
</dbReference>
<dbReference type="InterPro" id="IPR036191">
    <property type="entry name" value="RRF_sf"/>
</dbReference>
<evidence type="ECO:0000313" key="5">
    <source>
        <dbReference type="EMBL" id="PIR82833.1"/>
    </source>
</evidence>
<feature type="domain" description="Ribosome recycling factor" evidence="4">
    <location>
        <begin position="21"/>
        <end position="182"/>
    </location>
</feature>
<dbReference type="Gene3D" id="1.10.132.20">
    <property type="entry name" value="Ribosome-recycling factor"/>
    <property type="match status" value="1"/>
</dbReference>
<dbReference type="FunFam" id="3.30.1360.40:FF:000001">
    <property type="entry name" value="Ribosome-recycling factor"/>
    <property type="match status" value="1"/>
</dbReference>
<dbReference type="EMBL" id="PFBM01000004">
    <property type="protein sequence ID" value="PIR82833.1"/>
    <property type="molecule type" value="Genomic_DNA"/>
</dbReference>
<name>A0A2H0U8U7_9BACT</name>
<gene>
    <name evidence="5" type="ORF">COU20_00210</name>
</gene>
<dbReference type="Proteomes" id="UP000231379">
    <property type="component" value="Unassembled WGS sequence"/>
</dbReference>
<evidence type="ECO:0000256" key="1">
    <source>
        <dbReference type="ARBA" id="ARBA00005912"/>
    </source>
</evidence>
<proteinExistence type="inferred from homology"/>
<evidence type="ECO:0000259" key="4">
    <source>
        <dbReference type="Pfam" id="PF01765"/>
    </source>
</evidence>
<accession>A0A2H0U8U7</accession>
<dbReference type="AlphaFoldDB" id="A0A2H0U8U7"/>
<reference evidence="6" key="1">
    <citation type="submission" date="2017-09" db="EMBL/GenBank/DDBJ databases">
        <title>Depth-based differentiation of microbial function through sediment-hosted aquifers and enrichment of novel symbionts in the deep terrestrial subsurface.</title>
        <authorList>
            <person name="Probst A.J."/>
            <person name="Ladd B."/>
            <person name="Jarett J.K."/>
            <person name="Geller-Mcgrath D.E."/>
            <person name="Sieber C.M.K."/>
            <person name="Emerson J.B."/>
            <person name="Anantharaman K."/>
            <person name="Thomas B.C."/>
            <person name="Malmstrom R."/>
            <person name="Stieglmeier M."/>
            <person name="Klingl A."/>
            <person name="Woyke T."/>
            <person name="Ryan C.M."/>
            <person name="Banfield J.F."/>
        </authorList>
    </citation>
    <scope>NUCLEOTIDE SEQUENCE [LARGE SCALE GENOMIC DNA]</scope>
</reference>
<dbReference type="InterPro" id="IPR023584">
    <property type="entry name" value="Ribosome_recyc_fac_dom"/>
</dbReference>
<dbReference type="NCBIfam" id="TIGR00496">
    <property type="entry name" value="frr"/>
    <property type="match status" value="1"/>
</dbReference>
<dbReference type="Gene3D" id="3.30.1360.40">
    <property type="match status" value="1"/>
</dbReference>
<dbReference type="PANTHER" id="PTHR20982:SF3">
    <property type="entry name" value="MITOCHONDRIAL RIBOSOME RECYCLING FACTOR PSEUDO 1"/>
    <property type="match status" value="1"/>
</dbReference>
<dbReference type="PANTHER" id="PTHR20982">
    <property type="entry name" value="RIBOSOME RECYCLING FACTOR"/>
    <property type="match status" value="1"/>
</dbReference>
<dbReference type="GO" id="GO:0043023">
    <property type="term" value="F:ribosomal large subunit binding"/>
    <property type="evidence" value="ECO:0007669"/>
    <property type="project" value="TreeGrafter"/>
</dbReference>
<evidence type="ECO:0000256" key="2">
    <source>
        <dbReference type="ARBA" id="ARBA00022917"/>
    </source>
</evidence>